<reference evidence="11" key="1">
    <citation type="submission" date="2016-10" db="EMBL/GenBank/DDBJ databases">
        <authorList>
            <person name="Varghese N."/>
            <person name="Submissions S."/>
        </authorList>
    </citation>
    <scope>NUCLEOTIDE SEQUENCE [LARGE SCALE GENOMIC DNA]</scope>
    <source>
        <strain evidence="11">SLH 33</strain>
    </source>
</reference>
<keyword evidence="7 9" id="KW-1133">Transmembrane helix</keyword>
<feature type="transmembrane region" description="Helical" evidence="9">
    <location>
        <begin position="297"/>
        <end position="315"/>
    </location>
</feature>
<comment type="function">
    <text evidence="1">Potential transporter for phosphate.</text>
</comment>
<keyword evidence="5" id="KW-0592">Phosphate transport</keyword>
<feature type="transmembrane region" description="Helical" evidence="9">
    <location>
        <begin position="129"/>
        <end position="147"/>
    </location>
</feature>
<keyword evidence="11" id="KW-1185">Reference proteome</keyword>
<evidence type="ECO:0000256" key="8">
    <source>
        <dbReference type="ARBA" id="ARBA00023136"/>
    </source>
</evidence>
<accession>A0A1I0A6I2</accession>
<evidence type="ECO:0000256" key="1">
    <source>
        <dbReference type="ARBA" id="ARBA00001981"/>
    </source>
</evidence>
<comment type="similarity">
    <text evidence="3">Belongs to the inorganic phosphate transporter (PiT) (TC 2.A.20) family.</text>
</comment>
<dbReference type="RefSeq" id="WP_091689942.1">
    <property type="nucleotide sequence ID" value="NZ_CAAGSJ010000002.1"/>
</dbReference>
<keyword evidence="6 9" id="KW-0812">Transmembrane</keyword>
<dbReference type="Proteomes" id="UP000243338">
    <property type="component" value="Unassembled WGS sequence"/>
</dbReference>
<dbReference type="PANTHER" id="PTHR11101">
    <property type="entry name" value="PHOSPHATE TRANSPORTER"/>
    <property type="match status" value="1"/>
</dbReference>
<keyword evidence="4" id="KW-0813">Transport</keyword>
<evidence type="ECO:0000256" key="3">
    <source>
        <dbReference type="ARBA" id="ARBA00009916"/>
    </source>
</evidence>
<dbReference type="InterPro" id="IPR001204">
    <property type="entry name" value="Phos_transporter"/>
</dbReference>
<dbReference type="EMBL" id="FOHQ01000004">
    <property type="protein sequence ID" value="SES89580.1"/>
    <property type="molecule type" value="Genomic_DNA"/>
</dbReference>
<proteinExistence type="inferred from homology"/>
<dbReference type="OrthoDB" id="101311at2157"/>
<dbReference type="GO" id="GO:0005315">
    <property type="term" value="F:phosphate transmembrane transporter activity"/>
    <property type="evidence" value="ECO:0007669"/>
    <property type="project" value="InterPro"/>
</dbReference>
<keyword evidence="8 9" id="KW-0472">Membrane</keyword>
<dbReference type="AlphaFoldDB" id="A0A1I0A6I2"/>
<gene>
    <name evidence="10" type="ORF">SAMN04488587_1442</name>
</gene>
<evidence type="ECO:0000256" key="5">
    <source>
        <dbReference type="ARBA" id="ARBA00022592"/>
    </source>
</evidence>
<evidence type="ECO:0000256" key="2">
    <source>
        <dbReference type="ARBA" id="ARBA00004141"/>
    </source>
</evidence>
<evidence type="ECO:0000256" key="4">
    <source>
        <dbReference type="ARBA" id="ARBA00022448"/>
    </source>
</evidence>
<name>A0A1I0A6I2_9EURY</name>
<feature type="transmembrane region" description="Helical" evidence="9">
    <location>
        <begin position="241"/>
        <end position="260"/>
    </location>
</feature>
<organism evidence="10 11">
    <name type="scientific">Methanococcoides vulcani</name>
    <dbReference type="NCBI Taxonomy" id="1353158"/>
    <lineage>
        <taxon>Archaea</taxon>
        <taxon>Methanobacteriati</taxon>
        <taxon>Methanobacteriota</taxon>
        <taxon>Stenosarchaea group</taxon>
        <taxon>Methanomicrobia</taxon>
        <taxon>Methanosarcinales</taxon>
        <taxon>Methanosarcinaceae</taxon>
        <taxon>Methanococcoides</taxon>
    </lineage>
</organism>
<dbReference type="GO" id="GO:0035435">
    <property type="term" value="P:phosphate ion transmembrane transport"/>
    <property type="evidence" value="ECO:0007669"/>
    <property type="project" value="TreeGrafter"/>
</dbReference>
<comment type="subcellular location">
    <subcellularLocation>
        <location evidence="2">Membrane</location>
        <topology evidence="2">Multi-pass membrane protein</topology>
    </subcellularLocation>
</comment>
<feature type="transmembrane region" description="Helical" evidence="9">
    <location>
        <begin position="266"/>
        <end position="285"/>
    </location>
</feature>
<sequence length="319" mass="32450">MIIALAAIASAVFMGINIGGNNAAAAMGAAYGARARTKKQAVILIAIFSLLGAVLSGEDVIRTLGEGIIPGNTITLTAAIIATSAAAISLFIGNILKVPISASQSAVGAIVGIGVFYGILDIQLLSQIVGWWIATPVLAFVLAYLSGKYLHPRLVVWLVEHESEAQIRSTIAKLLTVTGCYVAYSAGANNAANAVGPLVGAGFIDQTTGAVIGGLTLGIGAIVIGGRILQTVGTEIAEICTIRAIFIEAIAAIIVHGASLQGIPVALGQVVPAAIIGIGCANKGMDTMKSKTVKRIVVMWVTSPLIAGLIAYTAIRLVS</sequence>
<evidence type="ECO:0000256" key="6">
    <source>
        <dbReference type="ARBA" id="ARBA00022692"/>
    </source>
</evidence>
<feature type="transmembrane region" description="Helical" evidence="9">
    <location>
        <begin position="210"/>
        <end position="229"/>
    </location>
</feature>
<evidence type="ECO:0000256" key="7">
    <source>
        <dbReference type="ARBA" id="ARBA00022989"/>
    </source>
</evidence>
<dbReference type="Pfam" id="PF01384">
    <property type="entry name" value="PHO4"/>
    <property type="match status" value="2"/>
</dbReference>
<dbReference type="GO" id="GO:0016020">
    <property type="term" value="C:membrane"/>
    <property type="evidence" value="ECO:0007669"/>
    <property type="project" value="UniProtKB-SubCell"/>
</dbReference>
<dbReference type="PANTHER" id="PTHR11101:SF80">
    <property type="entry name" value="PHOSPHATE TRANSPORTER"/>
    <property type="match status" value="1"/>
</dbReference>
<feature type="transmembrane region" description="Helical" evidence="9">
    <location>
        <begin position="42"/>
        <end position="61"/>
    </location>
</feature>
<evidence type="ECO:0000313" key="11">
    <source>
        <dbReference type="Proteomes" id="UP000243338"/>
    </source>
</evidence>
<feature type="transmembrane region" description="Helical" evidence="9">
    <location>
        <begin position="102"/>
        <end position="120"/>
    </location>
</feature>
<dbReference type="STRING" id="1353158.SAMN04488587_1442"/>
<feature type="transmembrane region" description="Helical" evidence="9">
    <location>
        <begin position="73"/>
        <end position="96"/>
    </location>
</feature>
<evidence type="ECO:0000256" key="9">
    <source>
        <dbReference type="SAM" id="Phobius"/>
    </source>
</evidence>
<protein>
    <submittedName>
        <fullName evidence="10">Inorganic phosphate transporter, PiT family</fullName>
    </submittedName>
</protein>
<evidence type="ECO:0000313" key="10">
    <source>
        <dbReference type="EMBL" id="SES89580.1"/>
    </source>
</evidence>